<sequence>MLGEPHDLPHEFPRLANQIDQRTEIDPLFAELSEQYHQIDDEIRRLELAGSPISDQHLQGMKLNRLRLKDQLYDLLTR</sequence>
<proteinExistence type="predicted"/>
<dbReference type="InterPro" id="IPR007420">
    <property type="entry name" value="DUF465"/>
</dbReference>
<dbReference type="eggNOG" id="COG2841">
    <property type="taxonomic scope" value="Bacteria"/>
</dbReference>
<dbReference type="KEGG" id="fbl:Fbal_1403"/>
<name>E1SMR8_FERBD</name>
<evidence type="ECO:0008006" key="3">
    <source>
        <dbReference type="Google" id="ProtNLM"/>
    </source>
</evidence>
<dbReference type="AlphaFoldDB" id="E1SMR8"/>
<dbReference type="Proteomes" id="UP000006683">
    <property type="component" value="Chromosome"/>
</dbReference>
<reference evidence="1 2" key="1">
    <citation type="journal article" date="2010" name="Stand. Genomic Sci.">
        <title>Complete genome sequence of Ferrimonas balearica type strain (PAT).</title>
        <authorList>
            <person name="Nolan M."/>
            <person name="Sikorski J."/>
            <person name="Davenport K."/>
            <person name="Lucas S."/>
            <person name="Glavina Del Rio T."/>
            <person name="Tice H."/>
            <person name="Cheng J."/>
            <person name="Goodwin L."/>
            <person name="Pitluck S."/>
            <person name="Liolios K."/>
            <person name="Ivanova N."/>
            <person name="Mavromatis K."/>
            <person name="Ovchinnikova G."/>
            <person name="Pati A."/>
            <person name="Chen A."/>
            <person name="Palaniappan K."/>
            <person name="Land M."/>
            <person name="Hauser L."/>
            <person name="Chang Y."/>
            <person name="Jeffries C."/>
            <person name="Tapia R."/>
            <person name="Brettin T."/>
            <person name="Detter J."/>
            <person name="Han C."/>
            <person name="Yasawong M."/>
            <person name="Rohde M."/>
            <person name="Tindall B."/>
            <person name="Goker M."/>
            <person name="Woyke T."/>
            <person name="Bristow J."/>
            <person name="Eisen J."/>
            <person name="Markowitz V."/>
            <person name="Hugenholtz P."/>
            <person name="Kyrpides N."/>
            <person name="Klenk H."/>
            <person name="Lapidus A."/>
        </authorList>
    </citation>
    <scope>NUCLEOTIDE SEQUENCE [LARGE SCALE GENOMIC DNA]</scope>
    <source>
        <strain evidence="2">DSM 9799 / CCM 4581 / KCTC 23876 / PAT</strain>
    </source>
</reference>
<dbReference type="Pfam" id="PF04325">
    <property type="entry name" value="DUF465"/>
    <property type="match status" value="1"/>
</dbReference>
<accession>E1SMR8</accession>
<dbReference type="InterPro" id="IPR038444">
    <property type="entry name" value="DUF465_sf"/>
</dbReference>
<keyword evidence="2" id="KW-1185">Reference proteome</keyword>
<evidence type="ECO:0000313" key="2">
    <source>
        <dbReference type="Proteomes" id="UP000006683"/>
    </source>
</evidence>
<dbReference type="OrthoDB" id="1263265at2"/>
<organism evidence="1 2">
    <name type="scientific">Ferrimonas balearica (strain DSM 9799 / CCM 4581 / KCTC 23876 / PAT)</name>
    <dbReference type="NCBI Taxonomy" id="550540"/>
    <lineage>
        <taxon>Bacteria</taxon>
        <taxon>Pseudomonadati</taxon>
        <taxon>Pseudomonadota</taxon>
        <taxon>Gammaproteobacteria</taxon>
        <taxon>Alteromonadales</taxon>
        <taxon>Ferrimonadaceae</taxon>
        <taxon>Ferrimonas</taxon>
    </lineage>
</organism>
<dbReference type="GeneID" id="67181623"/>
<gene>
    <name evidence="1" type="ordered locus">Fbal_1403</name>
</gene>
<dbReference type="Gene3D" id="6.10.280.50">
    <property type="match status" value="1"/>
</dbReference>
<dbReference type="EMBL" id="CP002209">
    <property type="protein sequence ID" value="ADN75607.1"/>
    <property type="molecule type" value="Genomic_DNA"/>
</dbReference>
<evidence type="ECO:0000313" key="1">
    <source>
        <dbReference type="EMBL" id="ADN75607.1"/>
    </source>
</evidence>
<protein>
    <recommendedName>
        <fullName evidence="3">DUF465 domain-containing protein</fullName>
    </recommendedName>
</protein>
<dbReference type="STRING" id="550540.Fbal_1403"/>
<dbReference type="HOGENOM" id="CLU_165482_0_0_6"/>
<dbReference type="RefSeq" id="WP_013344913.1">
    <property type="nucleotide sequence ID" value="NC_014541.1"/>
</dbReference>